<dbReference type="PANTHER" id="PTHR47188:SF1">
    <property type="entry name" value="PROTEIN TAR1"/>
    <property type="match status" value="1"/>
</dbReference>
<feature type="region of interest" description="Disordered" evidence="1">
    <location>
        <begin position="673"/>
        <end position="708"/>
    </location>
</feature>
<sequence>MCLGPDRAGTGGRDESSRHGAESQWIVAARPLCHLQYPSAYLSRLQRIQIAAGLELCFRAAPVDSSAAGASPTTRALGSRKAPNVGRQAGGEGGAAHLRTPALSFNRCAAPAKLPPDNVFRRIISPGRAFEQKEGQCPPPTNGISKITLKVVVFHFSPVETAPTYPTPLKSFHKVGLESSSTGSSFPLILPSPFPWLCSRVGCSDGGRPPRGRSRSIPVPGAATTSSRPAGAASSSPPTPGGLGLGPRAQPSSQSFSRSYGSILPTSLAYIVPSTRGCSPWRPDAVMIRPGVGTFGPPDFQGRPGAPDTTQRRRGPPASPDSLTLPSTARVRFRNFNPIPFEGWRDARYLTGFPCLLGSTNPCASAVHMEPFPSWPSKFSFEYLLLPPRSAPAAAPPRLRRPRFQRQPPPASYSSRPGCCPDGGTSRARAPAILRETGGNQLLDGSISLFAPIPKSDERFARRYRCGPPPEVSPRLRPLRHSSPSFGSRQRRSAPESAADRLAVPASDRGASPAPIRFPPDNFKHSLTLFSKSFSSFPSRYLFAIGLSPLFSLGRNLPPYLGCIPKQPDFADSASRSRGVRAQRGCHPLWRPIPWDLRPRVFPPDLGCNPSKASGPRRQLPAGVLLSRGLGPRLPSPRGAGEGGATTRRAKCPWGKVCFSANLAGGRATNLLAPATRPHPPAVGAAGTRGGGEHVGRGAQRPGPSRALALNPSAPVANAARRGIRQAFRTRQRPSPSGASCAASLSLGGASFRGIDNDPSAGSPTETLLRLLLPLNDKVQWTFIALLSANRQASPLIEHFTRTIQSVGAAGVTELTGQIAPPTKNGHAPPPIESRKSSRSVNPYYVRTCTGGTTRPVKARGASPGRRGEVDLCTPRGGPIDQPKLELPRLLAPDLPSNGSSLRDLDCTHSNYQTREPGIVIYCHYLPCRDWVIFLAAAAFLGCGSRFSGSLSESNPNSPSPVNTMDQPGSILERPRRLKQRPIASAPQHRAGGIDGRAKVGRSDFVCESNQVHRDCRIHMGP</sequence>
<feature type="region of interest" description="Disordered" evidence="1">
    <location>
        <begin position="393"/>
        <end position="426"/>
    </location>
</feature>
<dbReference type="EMBL" id="JAINDJ010000010">
    <property type="protein sequence ID" value="KAG9438818.1"/>
    <property type="molecule type" value="Genomic_DNA"/>
</dbReference>
<feature type="region of interest" description="Disordered" evidence="1">
    <location>
        <begin position="627"/>
        <end position="647"/>
    </location>
</feature>
<keyword evidence="3" id="KW-1185">Reference proteome</keyword>
<evidence type="ECO:0000256" key="1">
    <source>
        <dbReference type="SAM" id="MobiDB-lite"/>
    </source>
</evidence>
<accession>A0AAV7DQG1</accession>
<feature type="region of interest" description="Disordered" evidence="1">
    <location>
        <begin position="818"/>
        <end position="838"/>
    </location>
</feature>
<comment type="caution">
    <text evidence="2">The sequence shown here is derived from an EMBL/GenBank/DDBJ whole genome shotgun (WGS) entry which is preliminary data.</text>
</comment>
<feature type="compositionally biased region" description="Low complexity" evidence="1">
    <location>
        <begin position="215"/>
        <end position="236"/>
    </location>
</feature>
<dbReference type="AlphaFoldDB" id="A0AAV7DQG1"/>
<dbReference type="Proteomes" id="UP000825729">
    <property type="component" value="Unassembled WGS sequence"/>
</dbReference>
<name>A0AAV7DQG1_ARIFI</name>
<feature type="region of interest" description="Disordered" evidence="1">
    <location>
        <begin position="461"/>
        <end position="516"/>
    </location>
</feature>
<feature type="region of interest" description="Disordered" evidence="1">
    <location>
        <begin position="65"/>
        <end position="93"/>
    </location>
</feature>
<dbReference type="PANTHER" id="PTHR47188">
    <property type="entry name" value="PROTEIN TAR1"/>
    <property type="match status" value="1"/>
</dbReference>
<evidence type="ECO:0000313" key="2">
    <source>
        <dbReference type="EMBL" id="KAG9438818.1"/>
    </source>
</evidence>
<proteinExistence type="predicted"/>
<feature type="region of interest" description="Disordered" evidence="1">
    <location>
        <begin position="289"/>
        <end position="325"/>
    </location>
</feature>
<evidence type="ECO:0000313" key="3">
    <source>
        <dbReference type="Proteomes" id="UP000825729"/>
    </source>
</evidence>
<dbReference type="GO" id="GO:0043457">
    <property type="term" value="P:regulation of cellular respiration"/>
    <property type="evidence" value="ECO:0007669"/>
    <property type="project" value="InterPro"/>
</dbReference>
<reference evidence="2 3" key="1">
    <citation type="submission" date="2021-07" db="EMBL/GenBank/DDBJ databases">
        <title>The Aristolochia fimbriata genome: insights into angiosperm evolution, floral development and chemical biosynthesis.</title>
        <authorList>
            <person name="Jiao Y."/>
        </authorList>
    </citation>
    <scope>NUCLEOTIDE SEQUENCE [LARGE SCALE GENOMIC DNA]</scope>
    <source>
        <strain evidence="2">IBCAS-2021</strain>
        <tissue evidence="2">Leaf</tissue>
    </source>
</reference>
<gene>
    <name evidence="2" type="ORF">H6P81_021223</name>
</gene>
<feature type="region of interest" description="Disordered" evidence="1">
    <location>
        <begin position="205"/>
        <end position="258"/>
    </location>
</feature>
<dbReference type="InterPro" id="IPR044792">
    <property type="entry name" value="TAR1"/>
</dbReference>
<organism evidence="2 3">
    <name type="scientific">Aristolochia fimbriata</name>
    <name type="common">White veined hardy Dutchman's pipe vine</name>
    <dbReference type="NCBI Taxonomy" id="158543"/>
    <lineage>
        <taxon>Eukaryota</taxon>
        <taxon>Viridiplantae</taxon>
        <taxon>Streptophyta</taxon>
        <taxon>Embryophyta</taxon>
        <taxon>Tracheophyta</taxon>
        <taxon>Spermatophyta</taxon>
        <taxon>Magnoliopsida</taxon>
        <taxon>Magnoliidae</taxon>
        <taxon>Piperales</taxon>
        <taxon>Aristolochiaceae</taxon>
        <taxon>Aristolochia</taxon>
    </lineage>
</organism>
<protein>
    <submittedName>
        <fullName evidence="2">Uncharacterized protein</fullName>
    </submittedName>
</protein>
<feature type="region of interest" description="Disordered" evidence="1">
    <location>
        <begin position="855"/>
        <end position="877"/>
    </location>
</feature>